<organism evidence="1 2">
    <name type="scientific">Nitrospina watsonii</name>
    <dbReference type="NCBI Taxonomy" id="1323948"/>
    <lineage>
        <taxon>Bacteria</taxon>
        <taxon>Pseudomonadati</taxon>
        <taxon>Nitrospinota/Tectimicrobiota group</taxon>
        <taxon>Nitrospinota</taxon>
        <taxon>Nitrospinia</taxon>
        <taxon>Nitrospinales</taxon>
        <taxon>Nitrospinaceae</taxon>
        <taxon>Nitrospina</taxon>
    </lineage>
</organism>
<sequence length="250" mass="27889">MVLSLVPAVAAHPDLDCRILALTLAGNRLESLGLSFKRCAISLLACLIFISNNIYISYQSHWAKNQAAIHQLKKQKPLKDVGMYFMTNHLPMGMGVDYHYAEVSLTLNAAWGGERYMGVPPCLQKHRYDREWVGIVLNELKQGKNPLPASEAYLNESISRTDVAGRLEEEWRQGLSFRAGTKQYQPGGCVGEIIVRAKENMAEPLVALRYLWRRMAAPETLPALYDRLAVADLQPLGMDVMGQPCGSESK</sequence>
<evidence type="ECO:0000313" key="1">
    <source>
        <dbReference type="EMBL" id="CAI2717014.1"/>
    </source>
</evidence>
<name>A0ABN8VW19_9BACT</name>
<reference evidence="1 2" key="1">
    <citation type="submission" date="2022-09" db="EMBL/GenBank/DDBJ databases">
        <authorList>
            <person name="Kop L."/>
        </authorList>
    </citation>
    <scope>NUCLEOTIDE SEQUENCE [LARGE SCALE GENOMIC DNA]</scope>
    <source>
        <strain evidence="1 2">347</strain>
    </source>
</reference>
<evidence type="ECO:0000313" key="2">
    <source>
        <dbReference type="Proteomes" id="UP001157733"/>
    </source>
</evidence>
<keyword evidence="2" id="KW-1185">Reference proteome</keyword>
<accession>A0ABN8VW19</accession>
<dbReference type="RefSeq" id="WP_282009989.1">
    <property type="nucleotide sequence ID" value="NZ_OX336137.1"/>
</dbReference>
<gene>
    <name evidence="1" type="ORF">NSPWAT_0155</name>
</gene>
<dbReference type="Proteomes" id="UP001157733">
    <property type="component" value="Chromosome"/>
</dbReference>
<protein>
    <submittedName>
        <fullName evidence="1">Uncharacterized protein</fullName>
    </submittedName>
</protein>
<dbReference type="EMBL" id="OX336137">
    <property type="protein sequence ID" value="CAI2717014.1"/>
    <property type="molecule type" value="Genomic_DNA"/>
</dbReference>
<proteinExistence type="predicted"/>